<feature type="compositionally biased region" description="Pro residues" evidence="2">
    <location>
        <begin position="387"/>
        <end position="409"/>
    </location>
</feature>
<feature type="compositionally biased region" description="Basic and acidic residues" evidence="2">
    <location>
        <begin position="327"/>
        <end position="338"/>
    </location>
</feature>
<feature type="coiled-coil region" evidence="1">
    <location>
        <begin position="490"/>
        <end position="553"/>
    </location>
</feature>
<feature type="compositionally biased region" description="Basic and acidic residues" evidence="2">
    <location>
        <begin position="19"/>
        <end position="28"/>
    </location>
</feature>
<evidence type="ECO:0000256" key="1">
    <source>
        <dbReference type="SAM" id="Coils"/>
    </source>
</evidence>
<proteinExistence type="predicted"/>
<comment type="caution">
    <text evidence="3">The sequence shown here is derived from an EMBL/GenBank/DDBJ whole genome shotgun (WGS) entry which is preliminary data.</text>
</comment>
<evidence type="ECO:0000256" key="2">
    <source>
        <dbReference type="SAM" id="MobiDB-lite"/>
    </source>
</evidence>
<feature type="region of interest" description="Disordered" evidence="2">
    <location>
        <begin position="327"/>
        <end position="409"/>
    </location>
</feature>
<protein>
    <submittedName>
        <fullName evidence="3">Uncharacterized protein</fullName>
    </submittedName>
</protein>
<keyword evidence="1" id="KW-0175">Coiled coil</keyword>
<organism evidence="3 4">
    <name type="scientific">Chrysochromulina tobinii</name>
    <dbReference type="NCBI Taxonomy" id="1460289"/>
    <lineage>
        <taxon>Eukaryota</taxon>
        <taxon>Haptista</taxon>
        <taxon>Haptophyta</taxon>
        <taxon>Prymnesiophyceae</taxon>
        <taxon>Prymnesiales</taxon>
        <taxon>Chrysochromulinaceae</taxon>
        <taxon>Chrysochromulina</taxon>
    </lineage>
</organism>
<feature type="region of interest" description="Disordered" evidence="2">
    <location>
        <begin position="81"/>
        <end position="108"/>
    </location>
</feature>
<accession>A0A0M0JQY0</accession>
<evidence type="ECO:0000313" key="3">
    <source>
        <dbReference type="EMBL" id="KOO28991.1"/>
    </source>
</evidence>
<dbReference type="EMBL" id="JWZX01002480">
    <property type="protein sequence ID" value="KOO28991.1"/>
    <property type="molecule type" value="Genomic_DNA"/>
</dbReference>
<feature type="coiled-coil region" evidence="1">
    <location>
        <begin position="136"/>
        <end position="172"/>
    </location>
</feature>
<feature type="compositionally biased region" description="Low complexity" evidence="2">
    <location>
        <begin position="367"/>
        <end position="386"/>
    </location>
</feature>
<feature type="region of interest" description="Disordered" evidence="2">
    <location>
        <begin position="1"/>
        <end position="44"/>
    </location>
</feature>
<reference evidence="4" key="1">
    <citation type="journal article" date="2015" name="PLoS Genet.">
        <title>Genome Sequence and Transcriptome Analyses of Chrysochromulina tobin: Metabolic Tools for Enhanced Algal Fitness in the Prominent Order Prymnesiales (Haptophyceae).</title>
        <authorList>
            <person name="Hovde B.T."/>
            <person name="Deodato C.R."/>
            <person name="Hunsperger H.M."/>
            <person name="Ryken S.A."/>
            <person name="Yost W."/>
            <person name="Jha R.K."/>
            <person name="Patterson J."/>
            <person name="Monnat R.J. Jr."/>
            <person name="Barlow S.B."/>
            <person name="Starkenburg S.R."/>
            <person name="Cattolico R.A."/>
        </authorList>
    </citation>
    <scope>NUCLEOTIDE SEQUENCE</scope>
    <source>
        <strain evidence="4">CCMP291</strain>
    </source>
</reference>
<name>A0A0M0JQY0_9EUKA</name>
<sequence>MSASLLQPPLDRALTAGRRALEETRARIAEASGGPPPRTLLPPRTLDGGYVAMREAARAAKEADKQAIAAAVETLRNDLAKATASTESRSARARSDAEAEAAREAAAEALRTARQDALLARDEADRAHGELVVAQRSEARAQSLRAEEAARREEAEAELTEQDLYLAQLTNELRLAHDAALAAAAERDTLGRRLAERVHNIGEFGDPHRAAVDGAAAAARAARQADERARHEAQRAAAERATSEALRIAYADLHALASRRLDALAAALADAGSRELTLRREAVDTGTLLLRTHVALQTDLESAPRLLAVRQRLEELAYASPPTVPDELLRPLEPREPPVPRTIPAIRPDGLAGGGLAREAWPPEEPPTVAAATTSADASVVAAASAPPAPPAPPSEPSEPPATAAPPPVQFESEVSFLRKMAASLAEHRLVDERAGAALQLHATMVAAGTSLLRAPSHAHVGFATSATERARRADAYARRQQQRADARAKADSEAALAEAREQLVTERQQAALTAARLEARAEAFEEGRRQAAEAAEATATALRVQLADVTARATVLELGAAKVQAEAVTTQQVSSRRLEALMNSDAL</sequence>
<dbReference type="Proteomes" id="UP000037460">
    <property type="component" value="Unassembled WGS sequence"/>
</dbReference>
<gene>
    <name evidence="3" type="ORF">Ctob_006855</name>
</gene>
<evidence type="ECO:0000313" key="4">
    <source>
        <dbReference type="Proteomes" id="UP000037460"/>
    </source>
</evidence>
<keyword evidence="4" id="KW-1185">Reference proteome</keyword>
<feature type="compositionally biased region" description="Basic and acidic residues" evidence="2">
    <location>
        <begin position="89"/>
        <end position="108"/>
    </location>
</feature>
<dbReference type="AlphaFoldDB" id="A0A0M0JQY0"/>